<dbReference type="PANTHER" id="PTHR10177">
    <property type="entry name" value="CYCLINS"/>
    <property type="match status" value="1"/>
</dbReference>
<name>A0A9N8HVU7_9STRA</name>
<evidence type="ECO:0000313" key="3">
    <source>
        <dbReference type="Proteomes" id="UP001153069"/>
    </source>
</evidence>
<sequence length="312" mass="34549">MNSSTATYTKSQCSECLGSLQAMLSREEKSYGCCSVSDTDYADVRRSLVDVYDEVFDLCQLQNRDTVSVAISYLDRFMSVQKRFVNVQVAAMTCFYLAVKLYEPTVIPPSMLVEVFSRTLDCDEEQEDDASTDTVVTAEAIETMEMKVLSGLKWNLNPPTAMMFVRQLLCCLPGLSQWKQAAIDLAQAHLRVAVRSNDTMGVRASTQAVAVLFLAVEKLSPAQRAPVYKFLLQAARMTSGGHQRQVLTVQGMIKMLAAEAIQESTPVLPEVVVLKRPATCDDFATPPPAKKQRKMVREVSFTSSPRSTLLLA</sequence>
<comment type="caution">
    <text evidence="2">The sequence shown here is derived from an EMBL/GenBank/DDBJ whole genome shotgun (WGS) entry which is preliminary data.</text>
</comment>
<organism evidence="2 3">
    <name type="scientific">Seminavis robusta</name>
    <dbReference type="NCBI Taxonomy" id="568900"/>
    <lineage>
        <taxon>Eukaryota</taxon>
        <taxon>Sar</taxon>
        <taxon>Stramenopiles</taxon>
        <taxon>Ochrophyta</taxon>
        <taxon>Bacillariophyta</taxon>
        <taxon>Bacillariophyceae</taxon>
        <taxon>Bacillariophycidae</taxon>
        <taxon>Naviculales</taxon>
        <taxon>Naviculaceae</taxon>
        <taxon>Seminavis</taxon>
    </lineage>
</organism>
<dbReference type="Proteomes" id="UP001153069">
    <property type="component" value="Unassembled WGS sequence"/>
</dbReference>
<dbReference type="InterPro" id="IPR036915">
    <property type="entry name" value="Cyclin-like_sf"/>
</dbReference>
<reference evidence="2" key="1">
    <citation type="submission" date="2020-06" db="EMBL/GenBank/DDBJ databases">
        <authorList>
            <consortium name="Plant Systems Biology data submission"/>
        </authorList>
    </citation>
    <scope>NUCLEOTIDE SEQUENCE</scope>
    <source>
        <strain evidence="2">D6</strain>
    </source>
</reference>
<dbReference type="Gene3D" id="1.10.472.10">
    <property type="entry name" value="Cyclin-like"/>
    <property type="match status" value="2"/>
</dbReference>
<feature type="domain" description="Cyclin N-terminal" evidence="1">
    <location>
        <begin position="39"/>
        <end position="157"/>
    </location>
</feature>
<gene>
    <name evidence="2" type="ORF">SEMRO_2055_G312830.1</name>
</gene>
<proteinExistence type="predicted"/>
<evidence type="ECO:0000313" key="2">
    <source>
        <dbReference type="EMBL" id="CAB9527726.1"/>
    </source>
</evidence>
<dbReference type="InterPro" id="IPR039361">
    <property type="entry name" value="Cyclin"/>
</dbReference>
<keyword evidence="3" id="KW-1185">Reference proteome</keyword>
<dbReference type="EMBL" id="CAICTM010002053">
    <property type="protein sequence ID" value="CAB9527726.1"/>
    <property type="molecule type" value="Genomic_DNA"/>
</dbReference>
<dbReference type="AlphaFoldDB" id="A0A9N8HVU7"/>
<protein>
    <submittedName>
        <fullName evidence="2">Cyclin, N-terminal domain</fullName>
    </submittedName>
</protein>
<dbReference type="Pfam" id="PF00134">
    <property type="entry name" value="Cyclin_N"/>
    <property type="match status" value="1"/>
</dbReference>
<accession>A0A9N8HVU7</accession>
<evidence type="ECO:0000259" key="1">
    <source>
        <dbReference type="Pfam" id="PF00134"/>
    </source>
</evidence>
<dbReference type="OrthoDB" id="64224at2759"/>
<dbReference type="SUPFAM" id="SSF47954">
    <property type="entry name" value="Cyclin-like"/>
    <property type="match status" value="1"/>
</dbReference>
<dbReference type="InterPro" id="IPR006671">
    <property type="entry name" value="Cyclin_N"/>
</dbReference>